<evidence type="ECO:0000313" key="3">
    <source>
        <dbReference type="Proteomes" id="UP001362899"/>
    </source>
</evidence>
<organism evidence="2 3">
    <name type="scientific">Starmerella bacillaris</name>
    <name type="common">Yeast</name>
    <name type="synonym">Candida zemplinina</name>
    <dbReference type="NCBI Taxonomy" id="1247836"/>
    <lineage>
        <taxon>Eukaryota</taxon>
        <taxon>Fungi</taxon>
        <taxon>Dikarya</taxon>
        <taxon>Ascomycota</taxon>
        <taxon>Saccharomycotina</taxon>
        <taxon>Dipodascomycetes</taxon>
        <taxon>Dipodascales</taxon>
        <taxon>Trichomonascaceae</taxon>
        <taxon>Starmerella</taxon>
    </lineage>
</organism>
<reference evidence="2 3" key="1">
    <citation type="journal article" date="2023" name="Elife">
        <title>Identification of key yeast species and microbe-microbe interactions impacting larval growth of Drosophila in the wild.</title>
        <authorList>
            <person name="Mure A."/>
            <person name="Sugiura Y."/>
            <person name="Maeda R."/>
            <person name="Honda K."/>
            <person name="Sakurai N."/>
            <person name="Takahashi Y."/>
            <person name="Watada M."/>
            <person name="Katoh T."/>
            <person name="Gotoh A."/>
            <person name="Gotoh Y."/>
            <person name="Taniguchi I."/>
            <person name="Nakamura K."/>
            <person name="Hayashi T."/>
            <person name="Katayama T."/>
            <person name="Uemura T."/>
            <person name="Hattori Y."/>
        </authorList>
    </citation>
    <scope>NUCLEOTIDE SEQUENCE [LARGE SCALE GENOMIC DNA]</scope>
    <source>
        <strain evidence="2 3">SB-73</strain>
    </source>
</reference>
<sequence length="482" mass="54672">MKKQKVQLQKQSSNFYNTDSEEHQRRADLGLLHTEDFEDLETSYIGPHGVPNESALTWTGQQKAQFFELLGRKSIAGIDYISKVINKSPVECMFYLNQIRSEIDRLGINQIDHAEIPAALDEIDPQEDKGKKQQRLNLKNGFDGVFFHAKLSRLLRCEFTDDALNSLQAAFTVKMRRWLQIIMRYNLQLTRPIDMKQVKYIMWKHAEEFYGPVRGSICANYDAMAIELENKIDIGEITESTDSNEEFSDVEEDESDTNSTDDNNDDDDDVNDDEFNYNSKGEAYINEISCKKGDADDAKNALKIQNPENVVGSNKVEHTTSIKLEVDSRRRIEDDHDEVEDKNNPSGASNDKGSLNHAVHVNHASPCDYAAVISMNGENENNSSLDKNPQNDSVSAVKRKNTMISLLNSIQETSPSGNSTSDSEITPDLHEAYKCDVYLPDLKNNNAMNINAWLNKETERLEALDMAKSVEYMRSGDYVSQH</sequence>
<feature type="region of interest" description="Disordered" evidence="1">
    <location>
        <begin position="327"/>
        <end position="355"/>
    </location>
</feature>
<feature type="compositionally biased region" description="Basic and acidic residues" evidence="1">
    <location>
        <begin position="327"/>
        <end position="343"/>
    </location>
</feature>
<feature type="region of interest" description="Disordered" evidence="1">
    <location>
        <begin position="1"/>
        <end position="22"/>
    </location>
</feature>
<feature type="compositionally biased region" description="Acidic residues" evidence="1">
    <location>
        <begin position="242"/>
        <end position="256"/>
    </location>
</feature>
<feature type="compositionally biased region" description="Low complexity" evidence="1">
    <location>
        <begin position="1"/>
        <end position="11"/>
    </location>
</feature>
<proteinExistence type="predicted"/>
<evidence type="ECO:0008006" key="4">
    <source>
        <dbReference type="Google" id="ProtNLM"/>
    </source>
</evidence>
<gene>
    <name evidence="2" type="ORF">DASB73_015180</name>
</gene>
<dbReference type="AlphaFoldDB" id="A0AAV5RGB1"/>
<keyword evidence="3" id="KW-1185">Reference proteome</keyword>
<feature type="compositionally biased region" description="Acidic residues" evidence="1">
    <location>
        <begin position="262"/>
        <end position="275"/>
    </location>
</feature>
<evidence type="ECO:0000313" key="2">
    <source>
        <dbReference type="EMBL" id="GMM50560.1"/>
    </source>
</evidence>
<feature type="compositionally biased region" description="Polar residues" evidence="1">
    <location>
        <begin position="344"/>
        <end position="353"/>
    </location>
</feature>
<accession>A0AAV5RGB1</accession>
<dbReference type="EMBL" id="BTGC01000003">
    <property type="protein sequence ID" value="GMM50560.1"/>
    <property type="molecule type" value="Genomic_DNA"/>
</dbReference>
<name>A0AAV5RGB1_STABA</name>
<feature type="region of interest" description="Disordered" evidence="1">
    <location>
        <begin position="237"/>
        <end position="278"/>
    </location>
</feature>
<protein>
    <recommendedName>
        <fullName evidence="4">Myb-like domain-containing protein</fullName>
    </recommendedName>
</protein>
<dbReference type="Proteomes" id="UP001362899">
    <property type="component" value="Unassembled WGS sequence"/>
</dbReference>
<evidence type="ECO:0000256" key="1">
    <source>
        <dbReference type="SAM" id="MobiDB-lite"/>
    </source>
</evidence>
<comment type="caution">
    <text evidence="2">The sequence shown here is derived from an EMBL/GenBank/DDBJ whole genome shotgun (WGS) entry which is preliminary data.</text>
</comment>